<dbReference type="OrthoDB" id="2441380at2759"/>
<dbReference type="Gene3D" id="2.30.60.10">
    <property type="entry name" value="Cyanovirin-N"/>
    <property type="match status" value="1"/>
</dbReference>
<dbReference type="SMART" id="SM01111">
    <property type="entry name" value="CVNH"/>
    <property type="match status" value="1"/>
</dbReference>
<dbReference type="KEGG" id="ssl:SS1G_12763"/>
<proteinExistence type="predicted"/>
<dbReference type="RefSeq" id="XP_001586188.1">
    <property type="nucleotide sequence ID" value="XM_001586138.1"/>
</dbReference>
<evidence type="ECO:0000313" key="2">
    <source>
        <dbReference type="EMBL" id="APA06534.1"/>
    </source>
</evidence>
<feature type="domain" description="Cyanovirin-N" evidence="1">
    <location>
        <begin position="2"/>
        <end position="105"/>
    </location>
</feature>
<evidence type="ECO:0000259" key="1">
    <source>
        <dbReference type="SMART" id="SM01111"/>
    </source>
</evidence>
<dbReference type="VEuPathDB" id="FungiDB:sscle_02g013040"/>
<dbReference type="SUPFAM" id="SSF51322">
    <property type="entry name" value="Cyanovirin-N"/>
    <property type="match status" value="1"/>
</dbReference>
<name>A0A1D9PUY5_SCLS1</name>
<sequence>MSFHLSAEDIRVEDNHILRARLRKEDGEWVDAEMDLNEYIGNENGMIHWDGQNFSLSAEDVTFHIEGGAQVPVLRTHLRSRDGEAFSRDVNLAERIGNNDGRFEYI</sequence>
<dbReference type="PANTHER" id="PTHR42076:SF1">
    <property type="entry name" value="CYANOVIRIN-N DOMAIN-CONTAINING PROTEIN"/>
    <property type="match status" value="1"/>
</dbReference>
<accession>A0A1D9PUY5</accession>
<dbReference type="InterPro" id="IPR011058">
    <property type="entry name" value="Cyanovirin-N"/>
</dbReference>
<evidence type="ECO:0000313" key="3">
    <source>
        <dbReference type="Proteomes" id="UP000177798"/>
    </source>
</evidence>
<dbReference type="OMA" id="EWNDSEI"/>
<dbReference type="Proteomes" id="UP000177798">
    <property type="component" value="Chromosome 2"/>
</dbReference>
<dbReference type="InterPro" id="IPR036673">
    <property type="entry name" value="Cyanovirin-N_sf"/>
</dbReference>
<gene>
    <name evidence="2" type="ORF">sscle_02g013040</name>
</gene>
<organism evidence="2 3">
    <name type="scientific">Sclerotinia sclerotiorum (strain ATCC 18683 / 1980 / Ss-1)</name>
    <name type="common">White mold</name>
    <name type="synonym">Whetzelinia sclerotiorum</name>
    <dbReference type="NCBI Taxonomy" id="665079"/>
    <lineage>
        <taxon>Eukaryota</taxon>
        <taxon>Fungi</taxon>
        <taxon>Dikarya</taxon>
        <taxon>Ascomycota</taxon>
        <taxon>Pezizomycotina</taxon>
        <taxon>Leotiomycetes</taxon>
        <taxon>Helotiales</taxon>
        <taxon>Sclerotiniaceae</taxon>
        <taxon>Sclerotinia</taxon>
    </lineage>
</organism>
<protein>
    <recommendedName>
        <fullName evidence="1">Cyanovirin-N domain-containing protein</fullName>
    </recommendedName>
</protein>
<dbReference type="PANTHER" id="PTHR42076">
    <property type="entry name" value="CYANOVIRIN-N HOMOLOG"/>
    <property type="match status" value="1"/>
</dbReference>
<dbReference type="Pfam" id="PF08881">
    <property type="entry name" value="CVNH"/>
    <property type="match status" value="1"/>
</dbReference>
<dbReference type="AlphaFoldDB" id="A0A1D9PUY5"/>
<reference evidence="3" key="1">
    <citation type="journal article" date="2017" name="Genome Biol. Evol.">
        <title>The complete genome sequence of the phytopathogenic fungus Sclerotinia sclerotiorum reveals insights into the genome architecture of broad host range pathogens.</title>
        <authorList>
            <person name="Derbyshire M."/>
            <person name="Denton-Giles M."/>
            <person name="Hegedus D."/>
            <person name="Seifbarghy S."/>
            <person name="Rollins J."/>
            <person name="van Kan J."/>
            <person name="Seidl M.F."/>
            <person name="Faino L."/>
            <person name="Mbengue M."/>
            <person name="Navaud O."/>
            <person name="Raffaele S."/>
            <person name="Hammond-Kosack K."/>
            <person name="Heard S."/>
            <person name="Oliver R."/>
        </authorList>
    </citation>
    <scope>NUCLEOTIDE SEQUENCE [LARGE SCALE GENOMIC DNA]</scope>
    <source>
        <strain evidence="3">ATCC 18683 / 1980 / Ss-1</strain>
    </source>
</reference>
<dbReference type="EMBL" id="CP017815">
    <property type="protein sequence ID" value="APA06534.1"/>
    <property type="molecule type" value="Genomic_DNA"/>
</dbReference>